<organism evidence="2 3">
    <name type="scientific">Biomphalaria glabrata</name>
    <name type="common">Bloodfluke planorb</name>
    <name type="synonym">Freshwater snail</name>
    <dbReference type="NCBI Taxonomy" id="6526"/>
    <lineage>
        <taxon>Eukaryota</taxon>
        <taxon>Metazoa</taxon>
        <taxon>Spiralia</taxon>
        <taxon>Lophotrochozoa</taxon>
        <taxon>Mollusca</taxon>
        <taxon>Gastropoda</taxon>
        <taxon>Heterobranchia</taxon>
        <taxon>Euthyneura</taxon>
        <taxon>Panpulmonata</taxon>
        <taxon>Hygrophila</taxon>
        <taxon>Lymnaeoidea</taxon>
        <taxon>Planorbidae</taxon>
        <taxon>Biomphalaria</taxon>
    </lineage>
</organism>
<evidence type="ECO:0000313" key="2">
    <source>
        <dbReference type="Proteomes" id="UP001165740"/>
    </source>
</evidence>
<dbReference type="SUPFAM" id="SSF56436">
    <property type="entry name" value="C-type lectin-like"/>
    <property type="match status" value="1"/>
</dbReference>
<keyword evidence="2" id="KW-1185">Reference proteome</keyword>
<dbReference type="Proteomes" id="UP001165740">
    <property type="component" value="Chromosome 4"/>
</dbReference>
<dbReference type="OrthoDB" id="538816at2759"/>
<sequence length="386" mass="43580">MPELYISNSIAIPTITYDKVSSISEYQCLLKGMKLEIGTVLVHVFWLTIQVQALQLIAEPTLIESGTTRHLIVNCSVDPETSGKMIFLNSIVLTRSTDVNKSDAHAVAIITTMNKSVLLFDQDGLGSGVLSISGESYLCMQWEYPIFSMAGEYKCDANGMSLSWQPVTVSSSVNVALKEMSINSVYSQLRNSQLENKQRIYDIGHLAKELKENNVVVETNTKDIKTLQDQLKYTTEFIQDLIEEINEAAIKTLFFESSLYNGHTYFLPKESTLRASSTATFACTKHGGFLAEIEDLEEWRFVNNFLKQYPLYYAVLISGTDEGHEGLWTNSRNNGTVTFFKWSPNEPSEIKGENCLALWRDFDWNMADDVCSLETHKYTLGYLCEK</sequence>
<protein>
    <submittedName>
        <fullName evidence="3">Uncharacterized protein LOC106061663 isoform X1</fullName>
    </submittedName>
</protein>
<dbReference type="InterPro" id="IPR016187">
    <property type="entry name" value="CTDL_fold"/>
</dbReference>
<dbReference type="CDD" id="cd00037">
    <property type="entry name" value="CLECT"/>
    <property type="match status" value="1"/>
</dbReference>
<dbReference type="SMART" id="SM00034">
    <property type="entry name" value="CLECT"/>
    <property type="match status" value="1"/>
</dbReference>
<dbReference type="PROSITE" id="PS50041">
    <property type="entry name" value="C_TYPE_LECTIN_2"/>
    <property type="match status" value="1"/>
</dbReference>
<dbReference type="InterPro" id="IPR001304">
    <property type="entry name" value="C-type_lectin-like"/>
</dbReference>
<proteinExistence type="predicted"/>
<dbReference type="GeneID" id="106061663"/>
<dbReference type="AlphaFoldDB" id="A0A9U8E7L2"/>
<dbReference type="KEGG" id="bgt:106061663"/>
<evidence type="ECO:0000259" key="1">
    <source>
        <dbReference type="PROSITE" id="PS50041"/>
    </source>
</evidence>
<evidence type="ECO:0000313" key="3">
    <source>
        <dbReference type="RefSeq" id="XP_013075312.2"/>
    </source>
</evidence>
<name>A0A9U8E7L2_BIOGL</name>
<reference evidence="3" key="1">
    <citation type="submission" date="2025-08" db="UniProtKB">
        <authorList>
            <consortium name="RefSeq"/>
        </authorList>
    </citation>
    <scope>IDENTIFICATION</scope>
</reference>
<dbReference type="RefSeq" id="XP_013075312.2">
    <property type="nucleotide sequence ID" value="XM_013219858.2"/>
</dbReference>
<dbReference type="Pfam" id="PF00059">
    <property type="entry name" value="Lectin_C"/>
    <property type="match status" value="1"/>
</dbReference>
<accession>A0A9U8E7L2</accession>
<dbReference type="Gene3D" id="3.10.100.10">
    <property type="entry name" value="Mannose-Binding Protein A, subunit A"/>
    <property type="match status" value="1"/>
</dbReference>
<dbReference type="InterPro" id="IPR016186">
    <property type="entry name" value="C-type_lectin-like/link_sf"/>
</dbReference>
<feature type="domain" description="C-type lectin" evidence="1">
    <location>
        <begin position="260"/>
        <end position="365"/>
    </location>
</feature>
<gene>
    <name evidence="3" type="primary">LOC106061663</name>
</gene>
<dbReference type="OMA" id="ANEEHCM"/>